<dbReference type="PROSITE" id="PS50109">
    <property type="entry name" value="HIS_KIN"/>
    <property type="match status" value="1"/>
</dbReference>
<name>A0A415EMZ4_ENTCA</name>
<accession>A0A415EMZ4</accession>
<organism evidence="9 10">
    <name type="scientific">Enterococcus casseliflavus</name>
    <name type="common">Enterococcus flavescens</name>
    <dbReference type="NCBI Taxonomy" id="37734"/>
    <lineage>
        <taxon>Bacteria</taxon>
        <taxon>Bacillati</taxon>
        <taxon>Bacillota</taxon>
        <taxon>Bacilli</taxon>
        <taxon>Lactobacillales</taxon>
        <taxon>Enterococcaceae</taxon>
        <taxon>Enterococcus</taxon>
    </lineage>
</organism>
<dbReference type="SMART" id="SM00388">
    <property type="entry name" value="HisKA"/>
    <property type="match status" value="1"/>
</dbReference>
<dbReference type="GO" id="GO:0000155">
    <property type="term" value="F:phosphorelay sensor kinase activity"/>
    <property type="evidence" value="ECO:0007669"/>
    <property type="project" value="InterPro"/>
</dbReference>
<evidence type="ECO:0000256" key="5">
    <source>
        <dbReference type="ARBA" id="ARBA00022777"/>
    </source>
</evidence>
<dbReference type="Gene3D" id="3.30.565.10">
    <property type="entry name" value="Histidine kinase-like ATPase, C-terminal domain"/>
    <property type="match status" value="1"/>
</dbReference>
<dbReference type="Gene3D" id="1.10.287.130">
    <property type="match status" value="1"/>
</dbReference>
<dbReference type="PANTHER" id="PTHR43065:SF42">
    <property type="entry name" value="TWO-COMPONENT SENSOR PPRA"/>
    <property type="match status" value="1"/>
</dbReference>
<dbReference type="Proteomes" id="UP000286288">
    <property type="component" value="Unassembled WGS sequence"/>
</dbReference>
<evidence type="ECO:0000256" key="4">
    <source>
        <dbReference type="ARBA" id="ARBA00022679"/>
    </source>
</evidence>
<dbReference type="InterPro" id="IPR003661">
    <property type="entry name" value="HisK_dim/P_dom"/>
</dbReference>
<keyword evidence="3" id="KW-0597">Phosphoprotein</keyword>
<keyword evidence="7" id="KW-1133">Transmembrane helix</keyword>
<dbReference type="InterPro" id="IPR005467">
    <property type="entry name" value="His_kinase_dom"/>
</dbReference>
<sequence>MKPPSKFWLYLSVVATLFITLIGLIFTFTSYKSAQRQAETVGLRQLETVNQAAIKLISRSIESYHMALTNYADDHLEGAALADLQRPLTLPVINSANNAMVGLFLIDQQGQVIAQNTATAVNKPEDPPVQELLFKDPSLDKVLAGRQVQNGQVYFDGKQAYLNVYQSLTLDDKEAILVMPLNLQRMYHHEFTTDRNVSGYTMVKNAEMRIVMHPSDEQIGFSIVESRKKEFPELDFTDLERLEQEQIDNEEGTSVYYSYWWNEETLQKVLKLAAYQWITIGDSRLIVASNADFLEQSGLFLQDNLILIGLLGLLFVIMILLTVLIKNYMKRNQAYVENQALKERQRLLKEKHEIEKNILQESKLETIGLLTTSIVHDLNNFLTPMIGHLQLLIEENQHDEVLVEDLQEVCKAAEKGKELSSNVLRFSKLESADKTVQSIATTLTEAIDTMRALLPKAFSLTYDIQEVGYAVYEKIDLQVIIYNLLMNVYQANADCSIRLSRTSTESANFPFRKQAFSVQQEFALIEIADNGPGIPEAIHEKIFTRFFTTKSATGGTGLGLFTVSSIVEKNDWLIDVTSTPKGTTFYIGIPLTDPEKAAETN</sequence>
<dbReference type="CDD" id="cd00075">
    <property type="entry name" value="HATPase"/>
    <property type="match status" value="1"/>
</dbReference>
<evidence type="ECO:0000313" key="10">
    <source>
        <dbReference type="Proteomes" id="UP000286288"/>
    </source>
</evidence>
<keyword evidence="7" id="KW-0472">Membrane</keyword>
<comment type="catalytic activity">
    <reaction evidence="1">
        <text>ATP + protein L-histidine = ADP + protein N-phospho-L-histidine.</text>
        <dbReference type="EC" id="2.7.13.3"/>
    </reaction>
</comment>
<dbReference type="Pfam" id="PF02518">
    <property type="entry name" value="HATPase_c"/>
    <property type="match status" value="1"/>
</dbReference>
<feature type="domain" description="Histidine kinase" evidence="8">
    <location>
        <begin position="373"/>
        <end position="593"/>
    </location>
</feature>
<dbReference type="SUPFAM" id="SSF47384">
    <property type="entry name" value="Homodimeric domain of signal transducing histidine kinase"/>
    <property type="match status" value="1"/>
</dbReference>
<keyword evidence="4" id="KW-0808">Transferase</keyword>
<dbReference type="PANTHER" id="PTHR43065">
    <property type="entry name" value="SENSOR HISTIDINE KINASE"/>
    <property type="match status" value="1"/>
</dbReference>
<evidence type="ECO:0000256" key="7">
    <source>
        <dbReference type="SAM" id="Phobius"/>
    </source>
</evidence>
<protein>
    <recommendedName>
        <fullName evidence="2">histidine kinase</fullName>
        <ecNumber evidence="2">2.7.13.3</ecNumber>
    </recommendedName>
</protein>
<keyword evidence="7" id="KW-0812">Transmembrane</keyword>
<reference evidence="9 10" key="1">
    <citation type="submission" date="2018-08" db="EMBL/GenBank/DDBJ databases">
        <title>A genome reference for cultivated species of the human gut microbiota.</title>
        <authorList>
            <person name="Zou Y."/>
            <person name="Xue W."/>
            <person name="Luo G."/>
        </authorList>
    </citation>
    <scope>NUCLEOTIDE SEQUENCE [LARGE SCALE GENOMIC DNA]</scope>
    <source>
        <strain evidence="9 10">AF48-16</strain>
    </source>
</reference>
<dbReference type="InterPro" id="IPR036097">
    <property type="entry name" value="HisK_dim/P_sf"/>
</dbReference>
<evidence type="ECO:0000256" key="2">
    <source>
        <dbReference type="ARBA" id="ARBA00012438"/>
    </source>
</evidence>
<feature type="transmembrane region" description="Helical" evidence="7">
    <location>
        <begin position="7"/>
        <end position="28"/>
    </location>
</feature>
<dbReference type="SMART" id="SM00387">
    <property type="entry name" value="HATPase_c"/>
    <property type="match status" value="1"/>
</dbReference>
<comment type="caution">
    <text evidence="9">The sequence shown here is derived from an EMBL/GenBank/DDBJ whole genome shotgun (WGS) entry which is preliminary data.</text>
</comment>
<evidence type="ECO:0000256" key="1">
    <source>
        <dbReference type="ARBA" id="ARBA00000085"/>
    </source>
</evidence>
<dbReference type="InterPro" id="IPR003594">
    <property type="entry name" value="HATPase_dom"/>
</dbReference>
<proteinExistence type="predicted"/>
<dbReference type="EC" id="2.7.13.3" evidence="2"/>
<evidence type="ECO:0000259" key="8">
    <source>
        <dbReference type="PROSITE" id="PS50109"/>
    </source>
</evidence>
<dbReference type="Pfam" id="PF00512">
    <property type="entry name" value="HisKA"/>
    <property type="match status" value="1"/>
</dbReference>
<dbReference type="InterPro" id="IPR004358">
    <property type="entry name" value="Sig_transdc_His_kin-like_C"/>
</dbReference>
<dbReference type="SUPFAM" id="SSF55874">
    <property type="entry name" value="ATPase domain of HSP90 chaperone/DNA topoisomerase II/histidine kinase"/>
    <property type="match status" value="1"/>
</dbReference>
<gene>
    <name evidence="9" type="ORF">DW084_17110</name>
</gene>
<evidence type="ECO:0000256" key="3">
    <source>
        <dbReference type="ARBA" id="ARBA00022553"/>
    </source>
</evidence>
<dbReference type="PRINTS" id="PR00344">
    <property type="entry name" value="BCTRLSENSOR"/>
</dbReference>
<feature type="transmembrane region" description="Helical" evidence="7">
    <location>
        <begin position="305"/>
        <end position="325"/>
    </location>
</feature>
<dbReference type="CDD" id="cd00082">
    <property type="entry name" value="HisKA"/>
    <property type="match status" value="1"/>
</dbReference>
<dbReference type="InterPro" id="IPR036890">
    <property type="entry name" value="HATPase_C_sf"/>
</dbReference>
<dbReference type="AlphaFoldDB" id="A0A415EMZ4"/>
<evidence type="ECO:0000313" key="9">
    <source>
        <dbReference type="EMBL" id="RHK03633.1"/>
    </source>
</evidence>
<dbReference type="EMBL" id="QRMZ01000034">
    <property type="protein sequence ID" value="RHK03633.1"/>
    <property type="molecule type" value="Genomic_DNA"/>
</dbReference>
<keyword evidence="6" id="KW-0902">Two-component regulatory system</keyword>
<evidence type="ECO:0000256" key="6">
    <source>
        <dbReference type="ARBA" id="ARBA00023012"/>
    </source>
</evidence>
<keyword evidence="5 9" id="KW-0418">Kinase</keyword>